<feature type="transmembrane region" description="Helical" evidence="2">
    <location>
        <begin position="6"/>
        <end position="22"/>
    </location>
</feature>
<evidence type="ECO:0000313" key="4">
    <source>
        <dbReference type="Proteomes" id="UP000242991"/>
    </source>
</evidence>
<evidence type="ECO:0000256" key="1">
    <source>
        <dbReference type="SAM" id="MobiDB-lite"/>
    </source>
</evidence>
<evidence type="ECO:0000256" key="2">
    <source>
        <dbReference type="SAM" id="Phobius"/>
    </source>
</evidence>
<keyword evidence="2" id="KW-0812">Transmembrane</keyword>
<sequence length="387" mass="44581">MIEIFSYFLIIIMIFFFCRFYDNYKSYRKKQVEEIVGVSYIRSPDLRYQTLIIRSKTSYVAISLLIFIVLIIVEFLVSFNLGLKIVLPILMAFLIIVGYRITGIIVLKRCANVAKDIIEKNILAFKPEIIMTSDFSAVSVSKVNSRISKVPVIMFSPSIINFRRFTFSRMELEPERFQSLMIVQSLNDKIVPTRDIMELVSGFDETQVRTHFVQGVGTLLPTYASLSSEQLRMYMVEILQMASEDNGITSDSQSINVTEMQRFSNKSDAMEQGINKLVSNRLQTMHTFTDYNYGINLPSLRKPISLISRSPRNSYSKYKSLSSELRDAGYSQDNELDENEQSPLIESREKLTSRSIYNPKPSNASELFSQLEHIKEDDSSEYYSDKS</sequence>
<dbReference type="Proteomes" id="UP000242991">
    <property type="component" value="Chromosome 6"/>
</dbReference>
<proteinExistence type="predicted"/>
<name>A0A7G2HJT6_CRYPV</name>
<keyword evidence="2" id="KW-0472">Membrane</keyword>
<evidence type="ECO:0000313" key="3">
    <source>
        <dbReference type="EMBL" id="CAD98322.1"/>
    </source>
</evidence>
<dbReference type="EMBL" id="BX538353">
    <property type="protein sequence ID" value="CAD98322.1"/>
    <property type="molecule type" value="Genomic_DNA"/>
</dbReference>
<dbReference type="VEuPathDB" id="CryptoDB:CPATCC_0016690"/>
<reference evidence="3 4" key="1">
    <citation type="journal article" date="2003" name="Genome Res.">
        <title>Integrated mapping, chromosomal sequencing and sequence analysis of Cryptosporidium parvum.</title>
        <authorList>
            <person name="Bankier A.T."/>
            <person name="Spriggs H.F."/>
            <person name="Fartmann B."/>
            <person name="Konfortov B.A."/>
            <person name="Madera M."/>
            <person name="Vogel C."/>
            <person name="Teichmann S.A."/>
            <person name="Ivens A."/>
            <person name="Dear P.H."/>
        </authorList>
    </citation>
    <scope>NUCLEOTIDE SEQUENCE [LARGE SCALE GENOMIC DNA]</scope>
    <source>
        <strain evidence="3 4">Iowa</strain>
    </source>
</reference>
<feature type="transmembrane region" description="Helical" evidence="2">
    <location>
        <begin position="85"/>
        <end position="107"/>
    </location>
</feature>
<keyword evidence="2" id="KW-1133">Transmembrane helix</keyword>
<feature type="compositionally biased region" description="Polar residues" evidence="1">
    <location>
        <begin position="353"/>
        <end position="363"/>
    </location>
</feature>
<feature type="region of interest" description="Disordered" evidence="1">
    <location>
        <begin position="329"/>
        <end position="363"/>
    </location>
</feature>
<dbReference type="AlphaFoldDB" id="A0A7G2HJT6"/>
<accession>A0A7G2HJT6</accession>
<organism evidence="3 4">
    <name type="scientific">Cryptosporidium parvum</name>
    <dbReference type="NCBI Taxonomy" id="5807"/>
    <lineage>
        <taxon>Eukaryota</taxon>
        <taxon>Sar</taxon>
        <taxon>Alveolata</taxon>
        <taxon>Apicomplexa</taxon>
        <taxon>Conoidasida</taxon>
        <taxon>Coccidia</taxon>
        <taxon>Eucoccidiorida</taxon>
        <taxon>Eimeriorina</taxon>
        <taxon>Cryptosporidiidae</taxon>
        <taxon>Cryptosporidium</taxon>
    </lineage>
</organism>
<feature type="transmembrane region" description="Helical" evidence="2">
    <location>
        <begin position="59"/>
        <end position="79"/>
    </location>
</feature>
<gene>
    <name evidence="3" type="ORF">1MB.764</name>
</gene>
<protein>
    <submittedName>
        <fullName evidence="3">Uncharacterized protein</fullName>
    </submittedName>
</protein>